<gene>
    <name evidence="1" type="ORF">FS935_21260</name>
</gene>
<evidence type="ECO:0000313" key="2">
    <source>
        <dbReference type="Proteomes" id="UP000321363"/>
    </source>
</evidence>
<dbReference type="Pfam" id="PF06338">
    <property type="entry name" value="ComK"/>
    <property type="match status" value="1"/>
</dbReference>
<dbReference type="RefSeq" id="WP_146950652.1">
    <property type="nucleotide sequence ID" value="NZ_VOQF01000021.1"/>
</dbReference>
<sequence>MDNQHYYYKKQEVIEQAKYIIKDETMGIKPVYANNGALHSQVLCQYDIKLVTIRPYQIVKDSSIYYGCDLEGINNSAKEILKDQRMLPAVISQVNQFCMIPLSSAKSDDCIWISFHHVIDIIADKNDSIIVFTNHNKLRVPISRGTLQDKLNKSARLITTYSQRQSHIADLYRMSGVAESREGYFY</sequence>
<evidence type="ECO:0000313" key="1">
    <source>
        <dbReference type="EMBL" id="TXC82226.1"/>
    </source>
</evidence>
<dbReference type="GO" id="GO:0030420">
    <property type="term" value="P:establishment of competence for transformation"/>
    <property type="evidence" value="ECO:0007669"/>
    <property type="project" value="InterPro"/>
</dbReference>
<accession>A0A5C6VC97</accession>
<dbReference type="EMBL" id="VOQF01000021">
    <property type="protein sequence ID" value="TXC82226.1"/>
    <property type="molecule type" value="Genomic_DNA"/>
</dbReference>
<dbReference type="Proteomes" id="UP000321363">
    <property type="component" value="Unassembled WGS sequence"/>
</dbReference>
<protein>
    <recommendedName>
        <fullName evidence="3">Competence protein</fullName>
    </recommendedName>
</protein>
<dbReference type="OrthoDB" id="2417337at2"/>
<reference evidence="1 2" key="1">
    <citation type="journal article" date="2005" name="Int. J. Syst. Evol. Microbiol.">
        <title>Bacillus litoralis sp. nov., isolated from a tidal flat of the Yellow Sea in Korea.</title>
        <authorList>
            <person name="Yoon J.H."/>
            <person name="Oh T.K."/>
        </authorList>
    </citation>
    <scope>NUCLEOTIDE SEQUENCE [LARGE SCALE GENOMIC DNA]</scope>
    <source>
        <strain evidence="1 2">SW-211</strain>
    </source>
</reference>
<keyword evidence="2" id="KW-1185">Reference proteome</keyword>
<proteinExistence type="predicted"/>
<dbReference type="InterPro" id="IPR010461">
    <property type="entry name" value="ComK"/>
</dbReference>
<organism evidence="1 2">
    <name type="scientific">Metabacillus litoralis</name>
    <dbReference type="NCBI Taxonomy" id="152268"/>
    <lineage>
        <taxon>Bacteria</taxon>
        <taxon>Bacillati</taxon>
        <taxon>Bacillota</taxon>
        <taxon>Bacilli</taxon>
        <taxon>Bacillales</taxon>
        <taxon>Bacillaceae</taxon>
        <taxon>Metabacillus</taxon>
    </lineage>
</organism>
<name>A0A5C6VC97_9BACI</name>
<dbReference type="AlphaFoldDB" id="A0A5C6VC97"/>
<evidence type="ECO:0008006" key="3">
    <source>
        <dbReference type="Google" id="ProtNLM"/>
    </source>
</evidence>
<comment type="caution">
    <text evidence="1">The sequence shown here is derived from an EMBL/GenBank/DDBJ whole genome shotgun (WGS) entry which is preliminary data.</text>
</comment>